<accession>W6QHR6</accession>
<evidence type="ECO:0000313" key="1">
    <source>
        <dbReference type="EMBL" id="CDM36333.1"/>
    </source>
</evidence>
<protein>
    <submittedName>
        <fullName evidence="1">Uncharacterized protein</fullName>
    </submittedName>
</protein>
<reference evidence="1" key="1">
    <citation type="journal article" date="2014" name="Nat. Commun.">
        <title>Multiple recent horizontal transfers of a large genomic region in cheese making fungi.</title>
        <authorList>
            <person name="Cheeseman K."/>
            <person name="Ropars J."/>
            <person name="Renault P."/>
            <person name="Dupont J."/>
            <person name="Gouzy J."/>
            <person name="Branca A."/>
            <person name="Abraham A.L."/>
            <person name="Ceppi M."/>
            <person name="Conseiller E."/>
            <person name="Debuchy R."/>
            <person name="Malagnac F."/>
            <person name="Goarin A."/>
            <person name="Silar P."/>
            <person name="Lacoste S."/>
            <person name="Sallet E."/>
            <person name="Bensimon A."/>
            <person name="Giraud T."/>
            <person name="Brygoo Y."/>
        </authorList>
    </citation>
    <scope>NUCLEOTIDE SEQUENCE [LARGE SCALE GENOMIC DNA]</scope>
    <source>
        <strain evidence="1">FM164</strain>
    </source>
</reference>
<dbReference type="Proteomes" id="UP000030686">
    <property type="component" value="Unassembled WGS sequence"/>
</dbReference>
<dbReference type="EMBL" id="HG792019">
    <property type="protein sequence ID" value="CDM36333.1"/>
    <property type="molecule type" value="Genomic_DNA"/>
</dbReference>
<sequence length="59" mass="6795">MEGSCSVSLDLTVVVLNRLFASLGTDRLSVRPRDVDFQVYAMQWRRDHISGGGRIWRDR</sequence>
<gene>
    <name evidence="1" type="ORF">PROQFM164_S05g000166</name>
</gene>
<name>W6QHR6_PENRF</name>
<evidence type="ECO:0000313" key="2">
    <source>
        <dbReference type="Proteomes" id="UP000030686"/>
    </source>
</evidence>
<keyword evidence="2" id="KW-1185">Reference proteome</keyword>
<organism evidence="1 2">
    <name type="scientific">Penicillium roqueforti (strain FM164)</name>
    <dbReference type="NCBI Taxonomy" id="1365484"/>
    <lineage>
        <taxon>Eukaryota</taxon>
        <taxon>Fungi</taxon>
        <taxon>Dikarya</taxon>
        <taxon>Ascomycota</taxon>
        <taxon>Pezizomycotina</taxon>
        <taxon>Eurotiomycetes</taxon>
        <taxon>Eurotiomycetidae</taxon>
        <taxon>Eurotiales</taxon>
        <taxon>Aspergillaceae</taxon>
        <taxon>Penicillium</taxon>
    </lineage>
</organism>
<proteinExistence type="predicted"/>
<dbReference type="AlphaFoldDB" id="W6QHR6"/>